<feature type="chain" id="PRO_5026873803" description="Lysozyme inhibitor LprI-like N-terminal domain-containing protein" evidence="1">
    <location>
        <begin position="44"/>
        <end position="278"/>
    </location>
</feature>
<gene>
    <name evidence="3" type="ORF">AVDCRST_MAG42-2562</name>
</gene>
<dbReference type="Pfam" id="PF07007">
    <property type="entry name" value="LprI"/>
    <property type="match status" value="1"/>
</dbReference>
<organism evidence="3">
    <name type="scientific">uncultured Chthoniobacterales bacterium</name>
    <dbReference type="NCBI Taxonomy" id="1836801"/>
    <lineage>
        <taxon>Bacteria</taxon>
        <taxon>Pseudomonadati</taxon>
        <taxon>Verrucomicrobiota</taxon>
        <taxon>Spartobacteria</taxon>
        <taxon>Chthoniobacterales</taxon>
        <taxon>environmental samples</taxon>
    </lineage>
</organism>
<feature type="domain" description="Lysozyme inhibitor LprI-like N-terminal" evidence="2">
    <location>
        <begin position="54"/>
        <end position="138"/>
    </location>
</feature>
<proteinExistence type="predicted"/>
<dbReference type="InterPro" id="IPR009739">
    <property type="entry name" value="LprI-like_N"/>
</dbReference>
<evidence type="ECO:0000313" key="3">
    <source>
        <dbReference type="EMBL" id="CAA9257721.1"/>
    </source>
</evidence>
<dbReference type="EMBL" id="CADCTA010000089">
    <property type="protein sequence ID" value="CAA9257721.1"/>
    <property type="molecule type" value="Genomic_DNA"/>
</dbReference>
<sequence>MNRQMRATLRPMQTITLVRAGTPRSICLLALAVTLCAAGFTQAQEEPQAQEKRPTLAEAKAAFAKADRALNQAWSLAKTAIAEGRAPAELTQNQRDWLQFRDSRAGGESEQAGEKDPKRSGTWYSVATELTASRAEWLRGRARTVAPEETLTGVWIDSYGGTLSVVQQQGRLLFTCEVVRGPTYHTGEISGIASWNQSIGWFSDKGRDPEKTEESNLAFVDRDGCLEVIGANTSHYHGARAHFDGIYCKVAPLEAKQQAEVIKAAESGGVSEQEAGGG</sequence>
<accession>A0A6J4IP31</accession>
<keyword evidence="1" id="KW-0732">Signal</keyword>
<evidence type="ECO:0000256" key="1">
    <source>
        <dbReference type="SAM" id="SignalP"/>
    </source>
</evidence>
<protein>
    <recommendedName>
        <fullName evidence="2">Lysozyme inhibitor LprI-like N-terminal domain-containing protein</fullName>
    </recommendedName>
</protein>
<dbReference type="Gene3D" id="1.20.1270.180">
    <property type="match status" value="1"/>
</dbReference>
<evidence type="ECO:0000259" key="2">
    <source>
        <dbReference type="Pfam" id="PF07007"/>
    </source>
</evidence>
<reference evidence="3" key="1">
    <citation type="submission" date="2020-02" db="EMBL/GenBank/DDBJ databases">
        <authorList>
            <person name="Meier V. D."/>
        </authorList>
    </citation>
    <scope>NUCLEOTIDE SEQUENCE</scope>
    <source>
        <strain evidence="3">AVDCRST_MAG42</strain>
    </source>
</reference>
<feature type="signal peptide" evidence="1">
    <location>
        <begin position="1"/>
        <end position="43"/>
    </location>
</feature>
<dbReference type="AlphaFoldDB" id="A0A6J4IP31"/>
<name>A0A6J4IP31_9BACT</name>